<feature type="domain" description="MADF" evidence="15">
    <location>
        <begin position="317"/>
        <end position="412"/>
    </location>
</feature>
<dbReference type="GO" id="GO:0043565">
    <property type="term" value="F:sequence-specific DNA binding"/>
    <property type="evidence" value="ECO:0007669"/>
    <property type="project" value="InterPro"/>
</dbReference>
<keyword evidence="8 12" id="KW-0238">DNA-binding</keyword>
<dbReference type="VEuPathDB" id="VectorBase:LOC119182477"/>
<evidence type="ECO:0000256" key="6">
    <source>
        <dbReference type="ARBA" id="ARBA00023015"/>
    </source>
</evidence>
<comment type="caution">
    <text evidence="16">The sequence shown here is derived from an EMBL/GenBank/DDBJ whole genome shotgun (WGS) entry which is preliminary data.</text>
</comment>
<dbReference type="GO" id="GO:0008270">
    <property type="term" value="F:zinc ion binding"/>
    <property type="evidence" value="ECO:0007669"/>
    <property type="project" value="UniProtKB-KW"/>
</dbReference>
<feature type="domain" description="THAP-type" evidence="14">
    <location>
        <begin position="159"/>
        <end position="248"/>
    </location>
</feature>
<feature type="region of interest" description="Disordered" evidence="13">
    <location>
        <begin position="1"/>
        <end position="30"/>
    </location>
</feature>
<evidence type="ECO:0000256" key="12">
    <source>
        <dbReference type="PROSITE-ProRule" id="PRU00309"/>
    </source>
</evidence>
<evidence type="ECO:0000259" key="14">
    <source>
        <dbReference type="PROSITE" id="PS50950"/>
    </source>
</evidence>
<evidence type="ECO:0000256" key="10">
    <source>
        <dbReference type="ARBA" id="ARBA00023242"/>
    </source>
</evidence>
<comment type="similarity">
    <text evidence="2">Belongs to the THAP1 family.</text>
</comment>
<protein>
    <recommendedName>
        <fullName evidence="18">MADF domain-containing protein</fullName>
    </recommendedName>
</protein>
<dbReference type="PROSITE" id="PS50950">
    <property type="entry name" value="ZF_THAP"/>
    <property type="match status" value="1"/>
</dbReference>
<keyword evidence="3" id="KW-0479">Metal-binding</keyword>
<evidence type="ECO:0000256" key="5">
    <source>
        <dbReference type="ARBA" id="ARBA00022833"/>
    </source>
</evidence>
<evidence type="ECO:0000313" key="16">
    <source>
        <dbReference type="EMBL" id="KAH8024265.1"/>
    </source>
</evidence>
<evidence type="ECO:0000256" key="1">
    <source>
        <dbReference type="ARBA" id="ARBA00004642"/>
    </source>
</evidence>
<evidence type="ECO:0000313" key="17">
    <source>
        <dbReference type="Proteomes" id="UP000821866"/>
    </source>
</evidence>
<proteinExistence type="inferred from homology"/>
<dbReference type="VEuPathDB" id="VectorBase:LOC119172020"/>
<dbReference type="Pfam" id="PF05485">
    <property type="entry name" value="THAP"/>
    <property type="match status" value="1"/>
</dbReference>
<evidence type="ECO:0000256" key="3">
    <source>
        <dbReference type="ARBA" id="ARBA00022723"/>
    </source>
</evidence>
<reference evidence="16" key="2">
    <citation type="submission" date="2021-09" db="EMBL/GenBank/DDBJ databases">
        <authorList>
            <person name="Jia N."/>
            <person name="Wang J."/>
            <person name="Shi W."/>
            <person name="Du L."/>
            <person name="Sun Y."/>
            <person name="Zhan W."/>
            <person name="Jiang J."/>
            <person name="Wang Q."/>
            <person name="Zhang B."/>
            <person name="Ji P."/>
            <person name="Sakyi L.B."/>
            <person name="Cui X."/>
            <person name="Yuan T."/>
            <person name="Jiang B."/>
            <person name="Yang W."/>
            <person name="Lam T.T.-Y."/>
            <person name="Chang Q."/>
            <person name="Ding S."/>
            <person name="Wang X."/>
            <person name="Zhu J."/>
            <person name="Ruan X."/>
            <person name="Zhao L."/>
            <person name="Wei J."/>
            <person name="Que T."/>
            <person name="Du C."/>
            <person name="Cheng J."/>
            <person name="Dai P."/>
            <person name="Han X."/>
            <person name="Huang E."/>
            <person name="Gao Y."/>
            <person name="Liu J."/>
            <person name="Shao H."/>
            <person name="Ye R."/>
            <person name="Li L."/>
            <person name="Wei W."/>
            <person name="Wang X."/>
            <person name="Wang C."/>
            <person name="Huo Q."/>
            <person name="Li W."/>
            <person name="Guo W."/>
            <person name="Chen H."/>
            <person name="Chen S."/>
            <person name="Zhou L."/>
            <person name="Zhou L."/>
            <person name="Ni X."/>
            <person name="Tian J."/>
            <person name="Zhou Y."/>
            <person name="Sheng Y."/>
            <person name="Liu T."/>
            <person name="Pan Y."/>
            <person name="Xia L."/>
            <person name="Li J."/>
            <person name="Zhao F."/>
            <person name="Cao W."/>
        </authorList>
    </citation>
    <scope>NUCLEOTIDE SEQUENCE</scope>
    <source>
        <strain evidence="16">Rmic-2018</strain>
        <tissue evidence="16">Larvae</tissue>
    </source>
</reference>
<evidence type="ECO:0000256" key="9">
    <source>
        <dbReference type="ARBA" id="ARBA00023163"/>
    </source>
</evidence>
<dbReference type="PROSITE" id="PS51029">
    <property type="entry name" value="MADF"/>
    <property type="match status" value="1"/>
</dbReference>
<evidence type="ECO:0000256" key="11">
    <source>
        <dbReference type="ARBA" id="ARBA00023306"/>
    </source>
</evidence>
<dbReference type="EMBL" id="JABSTU010000008">
    <property type="protein sequence ID" value="KAH8024265.1"/>
    <property type="molecule type" value="Genomic_DNA"/>
</dbReference>
<keyword evidence="5" id="KW-0862">Zinc</keyword>
<dbReference type="Proteomes" id="UP000821866">
    <property type="component" value="Chromosome 6"/>
</dbReference>
<evidence type="ECO:0000259" key="15">
    <source>
        <dbReference type="PROSITE" id="PS51029"/>
    </source>
</evidence>
<dbReference type="PANTHER" id="PTHR46600:SF1">
    <property type="entry name" value="THAP DOMAIN-CONTAINING PROTEIN 1"/>
    <property type="match status" value="1"/>
</dbReference>
<keyword evidence="17" id="KW-1185">Reference proteome</keyword>
<dbReference type="SUPFAM" id="SSF57716">
    <property type="entry name" value="Glucocorticoid receptor-like (DNA-binding domain)"/>
    <property type="match status" value="1"/>
</dbReference>
<evidence type="ECO:0000256" key="8">
    <source>
        <dbReference type="ARBA" id="ARBA00023125"/>
    </source>
</evidence>
<name>A0A9J6DQQ2_RHIMP</name>
<keyword evidence="6" id="KW-0805">Transcription regulation</keyword>
<evidence type="ECO:0008006" key="18">
    <source>
        <dbReference type="Google" id="ProtNLM"/>
    </source>
</evidence>
<dbReference type="SMART" id="SM00595">
    <property type="entry name" value="MADF"/>
    <property type="match status" value="1"/>
</dbReference>
<evidence type="ECO:0000256" key="13">
    <source>
        <dbReference type="SAM" id="MobiDB-lite"/>
    </source>
</evidence>
<evidence type="ECO:0000256" key="4">
    <source>
        <dbReference type="ARBA" id="ARBA00022771"/>
    </source>
</evidence>
<keyword evidence="9" id="KW-0804">Transcription</keyword>
<evidence type="ECO:0000256" key="2">
    <source>
        <dbReference type="ARBA" id="ARBA00006177"/>
    </source>
</evidence>
<dbReference type="InterPro" id="IPR026516">
    <property type="entry name" value="THAP1/10"/>
</dbReference>
<keyword evidence="4 12" id="KW-0863">Zinc-finger</keyword>
<feature type="region of interest" description="Disordered" evidence="13">
    <location>
        <begin position="444"/>
        <end position="469"/>
    </location>
</feature>
<dbReference type="SMART" id="SM00980">
    <property type="entry name" value="THAP"/>
    <property type="match status" value="1"/>
</dbReference>
<dbReference type="Pfam" id="PF10545">
    <property type="entry name" value="MADF_DNA_bdg"/>
    <property type="match status" value="1"/>
</dbReference>
<gene>
    <name evidence="16" type="ORF">HPB51_022384</name>
</gene>
<dbReference type="InterPro" id="IPR006612">
    <property type="entry name" value="THAP_Znf"/>
</dbReference>
<dbReference type="InterPro" id="IPR006578">
    <property type="entry name" value="MADF-dom"/>
</dbReference>
<accession>A0A9J6DQQ2</accession>
<evidence type="ECO:0000256" key="7">
    <source>
        <dbReference type="ARBA" id="ARBA00023054"/>
    </source>
</evidence>
<dbReference type="GO" id="GO:0005654">
    <property type="term" value="C:nucleoplasm"/>
    <property type="evidence" value="ECO:0007669"/>
    <property type="project" value="UniProtKB-SubCell"/>
</dbReference>
<dbReference type="AlphaFoldDB" id="A0A9J6DQQ2"/>
<keyword evidence="7" id="KW-0175">Coiled coil</keyword>
<keyword evidence="10" id="KW-0539">Nucleus</keyword>
<sequence>MPTGQNDVEHPEPKLQNSPSDAQHPSGRMVTATVTDRIPRNNTLSASGAALTDVPEDEELRSGGRRQSSVAFVSATASTTPVSIQDTKVSLAMYATLNASGGALPKNRDWLRVLDGASSSPACGRRKFERSSRKSDKWPPFQHSACYVWAGFARIPLKMPACCVVNCTSRPEKSPGKTFHFVVKLWLLLRWFPRSKPDLYRRWVVNLRRDKWTPSPGSRLCSDHFTDNCFDRTGARTRLQPDAVPTLFSFPKHLEKVAEHSYAVLDTPKTLKRKLDACTDSAATVKRKLKLSLEREPCSHNYPNMANGDERNAYNERLIDVIERERPLWDLRDRNYKSRAVTDAAWRHVATVMGSTVAEVKARWKNLRDTFRRVLKERTRALKSGAPADDELDESTKWHFFSRLLFLKETMEGRPTSGNVEPLPFKESAPDVLAPECILEDVCDELPGNQGTATSSGLPPPPKKKTEAF</sequence>
<organism evidence="16 17">
    <name type="scientific">Rhipicephalus microplus</name>
    <name type="common">Cattle tick</name>
    <name type="synonym">Boophilus microplus</name>
    <dbReference type="NCBI Taxonomy" id="6941"/>
    <lineage>
        <taxon>Eukaryota</taxon>
        <taxon>Metazoa</taxon>
        <taxon>Ecdysozoa</taxon>
        <taxon>Arthropoda</taxon>
        <taxon>Chelicerata</taxon>
        <taxon>Arachnida</taxon>
        <taxon>Acari</taxon>
        <taxon>Parasitiformes</taxon>
        <taxon>Ixodida</taxon>
        <taxon>Ixodoidea</taxon>
        <taxon>Ixodidae</taxon>
        <taxon>Rhipicephalinae</taxon>
        <taxon>Rhipicephalus</taxon>
        <taxon>Boophilus</taxon>
    </lineage>
</organism>
<dbReference type="SMART" id="SM00692">
    <property type="entry name" value="DM3"/>
    <property type="match status" value="1"/>
</dbReference>
<keyword evidence="11" id="KW-0131">Cell cycle</keyword>
<dbReference type="PANTHER" id="PTHR46600">
    <property type="entry name" value="THAP DOMAIN-CONTAINING"/>
    <property type="match status" value="1"/>
</dbReference>
<reference evidence="16" key="1">
    <citation type="journal article" date="2020" name="Cell">
        <title>Large-Scale Comparative Analyses of Tick Genomes Elucidate Their Genetic Diversity and Vector Capacities.</title>
        <authorList>
            <consortium name="Tick Genome and Microbiome Consortium (TIGMIC)"/>
            <person name="Jia N."/>
            <person name="Wang J."/>
            <person name="Shi W."/>
            <person name="Du L."/>
            <person name="Sun Y."/>
            <person name="Zhan W."/>
            <person name="Jiang J.F."/>
            <person name="Wang Q."/>
            <person name="Zhang B."/>
            <person name="Ji P."/>
            <person name="Bell-Sakyi L."/>
            <person name="Cui X.M."/>
            <person name="Yuan T.T."/>
            <person name="Jiang B.G."/>
            <person name="Yang W.F."/>
            <person name="Lam T.T."/>
            <person name="Chang Q.C."/>
            <person name="Ding S.J."/>
            <person name="Wang X.J."/>
            <person name="Zhu J.G."/>
            <person name="Ruan X.D."/>
            <person name="Zhao L."/>
            <person name="Wei J.T."/>
            <person name="Ye R.Z."/>
            <person name="Que T.C."/>
            <person name="Du C.H."/>
            <person name="Zhou Y.H."/>
            <person name="Cheng J.X."/>
            <person name="Dai P.F."/>
            <person name="Guo W.B."/>
            <person name="Han X.H."/>
            <person name="Huang E.J."/>
            <person name="Li L.F."/>
            <person name="Wei W."/>
            <person name="Gao Y.C."/>
            <person name="Liu J.Z."/>
            <person name="Shao H.Z."/>
            <person name="Wang X."/>
            <person name="Wang C.C."/>
            <person name="Yang T.C."/>
            <person name="Huo Q.B."/>
            <person name="Li W."/>
            <person name="Chen H.Y."/>
            <person name="Chen S.E."/>
            <person name="Zhou L.G."/>
            <person name="Ni X.B."/>
            <person name="Tian J.H."/>
            <person name="Sheng Y."/>
            <person name="Liu T."/>
            <person name="Pan Y.S."/>
            <person name="Xia L.Y."/>
            <person name="Li J."/>
            <person name="Zhao F."/>
            <person name="Cao W.C."/>
        </authorList>
    </citation>
    <scope>NUCLEOTIDE SEQUENCE</scope>
    <source>
        <strain evidence="16">Rmic-2018</strain>
    </source>
</reference>
<comment type="subcellular location">
    <subcellularLocation>
        <location evidence="1">Nucleus</location>
        <location evidence="1">Nucleoplasm</location>
    </subcellularLocation>
</comment>